<evidence type="ECO:0000313" key="4">
    <source>
        <dbReference type="EMBL" id="CAJ1402159.1"/>
    </source>
</evidence>
<keyword evidence="5" id="KW-1185">Reference proteome</keyword>
<feature type="compositionally biased region" description="Polar residues" evidence="1">
    <location>
        <begin position="414"/>
        <end position="429"/>
    </location>
</feature>
<protein>
    <submittedName>
        <fullName evidence="4">Uncharacterized protein</fullName>
    </submittedName>
</protein>
<name>A0AA36JBQ6_9DINO</name>
<proteinExistence type="predicted"/>
<feature type="compositionally biased region" description="Polar residues" evidence="1">
    <location>
        <begin position="388"/>
        <end position="398"/>
    </location>
</feature>
<sequence length="638" mass="68452">MPLVWLLLALSGVSALKVVPGNEVSAGPLLKALSAGDRRAMAGVLVELPDLPLALAMVTAGGGPEPAAVQKWLSGGPFPSQSRSDLADQSAHLADLERFKALVRQTRDSLPSLARLSLSSIQRSGDQHVVHALRGLQVLGYDIRQLKGWLDGKSGLGRADTDHAVGVLSDFAQLTRAAQGRNLQQAKDVLTGIVRAGGKNRMEEVLGCFSATGDYQTLLQWVAGDAGATGATGATGARADESFASLVRGLEGGDRGAVMHAFAEMLRAGGKASLSTNLAKLQKLGYDIDAVKRWYKSEGETLAPTPTRAAHASTVSKQARPDQDDAKLLLHMVQAENAKGLKATISNLFKHGGEPRIESALASLQSWGYDPQDVQLLAAGKPLRKKPIQTTLPGNTLGSLARRDSHYLSKRESSNVSMQPGSRMSTSQKPEVINKSWPTDHAHSPQNMSDSEMLMLFLHSAKRDDATHFMIHMFQAGGAARVEEALAGVTRWGYDPERFQDWIAGGLEKLVSAVSPKRPLARTDAKAELPAEDLERAQLLESVKLEHREEALKELAGMLKHGGQPEVDEAFRELQSAGYDSAVVEGWLSGKGSLPIEKAEAVSTEAVRLVGVHDLHVTVTKSEQEHHTSPVLPPPMRM</sequence>
<organism evidence="4 5">
    <name type="scientific">Effrenium voratum</name>
    <dbReference type="NCBI Taxonomy" id="2562239"/>
    <lineage>
        <taxon>Eukaryota</taxon>
        <taxon>Sar</taxon>
        <taxon>Alveolata</taxon>
        <taxon>Dinophyceae</taxon>
        <taxon>Suessiales</taxon>
        <taxon>Symbiodiniaceae</taxon>
        <taxon>Effrenium</taxon>
    </lineage>
</organism>
<evidence type="ECO:0000313" key="3">
    <source>
        <dbReference type="EMBL" id="CAJ1385727.1"/>
    </source>
</evidence>
<comment type="caution">
    <text evidence="4">The sequence shown here is derived from an EMBL/GenBank/DDBJ whole genome shotgun (WGS) entry which is preliminary data.</text>
</comment>
<accession>A0AA36JBQ6</accession>
<evidence type="ECO:0000256" key="1">
    <source>
        <dbReference type="SAM" id="MobiDB-lite"/>
    </source>
</evidence>
<dbReference type="AlphaFoldDB" id="A0AA36JBQ6"/>
<keyword evidence="2" id="KW-0732">Signal</keyword>
<feature type="compositionally biased region" description="Basic and acidic residues" evidence="1">
    <location>
        <begin position="401"/>
        <end position="413"/>
    </location>
</feature>
<dbReference type="EMBL" id="CAUJNA010003440">
    <property type="protein sequence ID" value="CAJ1402159.1"/>
    <property type="molecule type" value="Genomic_DNA"/>
</dbReference>
<reference evidence="4" key="1">
    <citation type="submission" date="2023-08" db="EMBL/GenBank/DDBJ databases">
        <authorList>
            <person name="Chen Y."/>
            <person name="Shah S."/>
            <person name="Dougan E. K."/>
            <person name="Thang M."/>
            <person name="Chan C."/>
        </authorList>
    </citation>
    <scope>NUCLEOTIDE SEQUENCE</scope>
</reference>
<gene>
    <name evidence="3" type="ORF">EVOR1521_LOCUS12271</name>
    <name evidence="4" type="ORF">EVOR1521_LOCUS25108</name>
</gene>
<feature type="region of interest" description="Disordered" evidence="1">
    <location>
        <begin position="386"/>
        <end position="431"/>
    </location>
</feature>
<evidence type="ECO:0000256" key="2">
    <source>
        <dbReference type="SAM" id="SignalP"/>
    </source>
</evidence>
<feature type="signal peptide" evidence="2">
    <location>
        <begin position="1"/>
        <end position="15"/>
    </location>
</feature>
<dbReference type="Proteomes" id="UP001178507">
    <property type="component" value="Unassembled WGS sequence"/>
</dbReference>
<dbReference type="EMBL" id="CAUJNA010001276">
    <property type="protein sequence ID" value="CAJ1385727.1"/>
    <property type="molecule type" value="Genomic_DNA"/>
</dbReference>
<feature type="chain" id="PRO_5041630152" evidence="2">
    <location>
        <begin position="16"/>
        <end position="638"/>
    </location>
</feature>
<evidence type="ECO:0000313" key="5">
    <source>
        <dbReference type="Proteomes" id="UP001178507"/>
    </source>
</evidence>